<sequence length="78" mass="9103">MCLCVFDFINFEFNPDGLFFAVKEVSLLDKGKWGKQGIYQLEQEISLLSQLEHENIVRYYGTDKVCFLHLESASFVFL</sequence>
<dbReference type="HOGENOM" id="CLU_197865_0_0_1"/>
<evidence type="ECO:0000256" key="1">
    <source>
        <dbReference type="ARBA" id="ARBA00006529"/>
    </source>
</evidence>
<name>F6H917_VITVI</name>
<dbReference type="PANTHER" id="PTHR48016">
    <property type="entry name" value="MAP KINASE KINASE KINASE SSK2-RELATED-RELATED"/>
    <property type="match status" value="1"/>
</dbReference>
<keyword evidence="5" id="KW-0418">Kinase</keyword>
<dbReference type="GO" id="GO:0005524">
    <property type="term" value="F:ATP binding"/>
    <property type="evidence" value="ECO:0007669"/>
    <property type="project" value="UniProtKB-KW"/>
</dbReference>
<evidence type="ECO:0000256" key="2">
    <source>
        <dbReference type="ARBA" id="ARBA00022527"/>
    </source>
</evidence>
<dbReference type="eggNOG" id="KOG0198">
    <property type="taxonomic scope" value="Eukaryota"/>
</dbReference>
<reference evidence="8" key="1">
    <citation type="journal article" date="2007" name="Nature">
        <title>The grapevine genome sequence suggests ancestral hexaploidization in major angiosperm phyla.</title>
        <authorList>
            <consortium name="The French-Italian Public Consortium for Grapevine Genome Characterization."/>
            <person name="Jaillon O."/>
            <person name="Aury J.-M."/>
            <person name="Noel B."/>
            <person name="Policriti A."/>
            <person name="Clepet C."/>
            <person name="Casagrande A."/>
            <person name="Choisne N."/>
            <person name="Aubourg S."/>
            <person name="Vitulo N."/>
            <person name="Jubin C."/>
            <person name="Vezzi A."/>
            <person name="Legeai F."/>
            <person name="Hugueney P."/>
            <person name="Dasilva C."/>
            <person name="Horner D."/>
            <person name="Mica E."/>
            <person name="Jublot D."/>
            <person name="Poulain J."/>
            <person name="Bruyere C."/>
            <person name="Billault A."/>
            <person name="Segurens B."/>
            <person name="Gouyvenoux M."/>
            <person name="Ugarte E."/>
            <person name="Cattonaro F."/>
            <person name="Anthouard V."/>
            <person name="Vico V."/>
            <person name="Del Fabbro C."/>
            <person name="Alaux M."/>
            <person name="Di Gaspero G."/>
            <person name="Dumas V."/>
            <person name="Felice N."/>
            <person name="Paillard S."/>
            <person name="Juman I."/>
            <person name="Moroldo M."/>
            <person name="Scalabrin S."/>
            <person name="Canaguier A."/>
            <person name="Le Clainche I."/>
            <person name="Malacrida G."/>
            <person name="Durand E."/>
            <person name="Pesole G."/>
            <person name="Laucou V."/>
            <person name="Chatelet P."/>
            <person name="Merdinoglu D."/>
            <person name="Delledonne M."/>
            <person name="Pezzotti M."/>
            <person name="Lecharny A."/>
            <person name="Scarpelli C."/>
            <person name="Artiguenave F."/>
            <person name="Pe M.E."/>
            <person name="Valle G."/>
            <person name="Morgante M."/>
            <person name="Caboche M."/>
            <person name="Adam-Blondon A.-F."/>
            <person name="Weissenbach J."/>
            <person name="Quetier F."/>
            <person name="Wincker P."/>
        </authorList>
    </citation>
    <scope>NUCLEOTIDE SEQUENCE [LARGE SCALE GENOMIC DNA]</scope>
    <source>
        <strain evidence="8">cv. Pinot noir / PN40024</strain>
    </source>
</reference>
<gene>
    <name evidence="7" type="ordered locus">VIT_12s0034g00620</name>
</gene>
<dbReference type="PANTHER" id="PTHR48016:SF29">
    <property type="entry name" value="MITOGEN-ACTIVATED PROTEIN KINASE KINASE KINASE 1-RELATED"/>
    <property type="match status" value="1"/>
</dbReference>
<dbReference type="STRING" id="29760.F6H917"/>
<evidence type="ECO:0000256" key="5">
    <source>
        <dbReference type="ARBA" id="ARBA00022777"/>
    </source>
</evidence>
<evidence type="ECO:0000313" key="8">
    <source>
        <dbReference type="Proteomes" id="UP000009183"/>
    </source>
</evidence>
<comment type="similarity">
    <text evidence="1">Belongs to the protein kinase superfamily. STE Ser/Thr protein kinase family. MAP kinase kinase kinase subfamily.</text>
</comment>
<dbReference type="SUPFAM" id="SSF56112">
    <property type="entry name" value="Protein kinase-like (PK-like)"/>
    <property type="match status" value="1"/>
</dbReference>
<dbReference type="GO" id="GO:0004674">
    <property type="term" value="F:protein serine/threonine kinase activity"/>
    <property type="evidence" value="ECO:0007669"/>
    <property type="project" value="UniProtKB-KW"/>
</dbReference>
<dbReference type="InterPro" id="IPR050538">
    <property type="entry name" value="MAP_kinase_kinase_kinase"/>
</dbReference>
<evidence type="ECO:0008006" key="9">
    <source>
        <dbReference type="Google" id="ProtNLM"/>
    </source>
</evidence>
<keyword evidence="2" id="KW-0723">Serine/threonine-protein kinase</keyword>
<dbReference type="AlphaFoldDB" id="F6H917"/>
<evidence type="ECO:0000313" key="7">
    <source>
        <dbReference type="EMBL" id="CCB48756.1"/>
    </source>
</evidence>
<dbReference type="Gene3D" id="3.30.200.20">
    <property type="entry name" value="Phosphorylase Kinase, domain 1"/>
    <property type="match status" value="1"/>
</dbReference>
<keyword evidence="4" id="KW-0547">Nucleotide-binding</keyword>
<dbReference type="PaxDb" id="29760-VIT_12s0034g00620.t01"/>
<keyword evidence="6" id="KW-0067">ATP-binding</keyword>
<dbReference type="Proteomes" id="UP000009183">
    <property type="component" value="Chromosome 12"/>
</dbReference>
<evidence type="ECO:0000256" key="4">
    <source>
        <dbReference type="ARBA" id="ARBA00022741"/>
    </source>
</evidence>
<evidence type="ECO:0000256" key="3">
    <source>
        <dbReference type="ARBA" id="ARBA00022679"/>
    </source>
</evidence>
<proteinExistence type="inferred from homology"/>
<keyword evidence="3" id="KW-0808">Transferase</keyword>
<dbReference type="InParanoid" id="F6H917"/>
<protein>
    <recommendedName>
        <fullName evidence="9">Protein kinase domain-containing protein</fullName>
    </recommendedName>
</protein>
<keyword evidence="8" id="KW-1185">Reference proteome</keyword>
<organism evidence="7 8">
    <name type="scientific">Vitis vinifera</name>
    <name type="common">Grape</name>
    <dbReference type="NCBI Taxonomy" id="29760"/>
    <lineage>
        <taxon>Eukaryota</taxon>
        <taxon>Viridiplantae</taxon>
        <taxon>Streptophyta</taxon>
        <taxon>Embryophyta</taxon>
        <taxon>Tracheophyta</taxon>
        <taxon>Spermatophyta</taxon>
        <taxon>Magnoliopsida</taxon>
        <taxon>eudicotyledons</taxon>
        <taxon>Gunneridae</taxon>
        <taxon>Pentapetalae</taxon>
        <taxon>rosids</taxon>
        <taxon>Vitales</taxon>
        <taxon>Vitaceae</taxon>
        <taxon>Viteae</taxon>
        <taxon>Vitis</taxon>
    </lineage>
</organism>
<evidence type="ECO:0000256" key="6">
    <source>
        <dbReference type="ARBA" id="ARBA00022840"/>
    </source>
</evidence>
<accession>F6H917</accession>
<dbReference type="InterPro" id="IPR011009">
    <property type="entry name" value="Kinase-like_dom_sf"/>
</dbReference>
<dbReference type="EMBL" id="FN595497">
    <property type="protein sequence ID" value="CCB48756.1"/>
    <property type="molecule type" value="Genomic_DNA"/>
</dbReference>